<dbReference type="AlphaFoldDB" id="L7LEP5"/>
<dbReference type="Pfam" id="PF18145">
    <property type="entry name" value="SAVED"/>
    <property type="match status" value="1"/>
</dbReference>
<dbReference type="eggNOG" id="COG1403">
    <property type="taxonomic scope" value="Bacteria"/>
</dbReference>
<dbReference type="EMBL" id="BANT01000041">
    <property type="protein sequence ID" value="GAC58503.1"/>
    <property type="molecule type" value="Genomic_DNA"/>
</dbReference>
<keyword evidence="3" id="KW-1185">Reference proteome</keyword>
<sequence>MKTAEFSEATARDTQIRRKEIGETTRIRIWAKAAGRCVLCATYLLDAADHFWHAIPVGQIAHIVGAGSGENAPRGESDLSAAERSFEGNLLLLCYRCHKRIDDKRYRDKYTVEFLTQKKKLHERRVREVTDFAVLRPTSTVTVSADIRGTAAPVSLPQVAEALRLEGYTSMGDDTRNGAFTVDLPGNANDGWAWEAHRTEIDRLTARVADAVTAGDVESISVFALAPIPSLVYLGSKLDDKTETILFRRRRADDVTAWTWDDGTPAPTFEITVRSSPTPTNEATAIVALTSPIKESRLPEGLGPLPRITIAPTTQMPHSNLINTRAALEEFASAWLEALARIENDLPDVDTVHLVASVPAPAAIALGRYRMRTAHPKMIVYQLTGEGYEAAMEVTE</sequence>
<feature type="domain" description="SMODS-associated and fused to various effectors" evidence="1">
    <location>
        <begin position="202"/>
        <end position="393"/>
    </location>
</feature>
<reference evidence="2 3" key="1">
    <citation type="submission" date="2012-12" db="EMBL/GenBank/DDBJ databases">
        <title>Whole genome shotgun sequence of Gordonia hirsuta NBRC 16056.</title>
        <authorList>
            <person name="Isaki-Nakamura S."/>
            <person name="Hosoyama A."/>
            <person name="Tsuchikane K."/>
            <person name="Katsumata H."/>
            <person name="Baba S."/>
            <person name="Yamazaki S."/>
            <person name="Fujita N."/>
        </authorList>
    </citation>
    <scope>NUCLEOTIDE SEQUENCE [LARGE SCALE GENOMIC DNA]</scope>
    <source>
        <strain evidence="2 3">NBRC 16056</strain>
    </source>
</reference>
<evidence type="ECO:0000259" key="1">
    <source>
        <dbReference type="Pfam" id="PF18145"/>
    </source>
</evidence>
<proteinExistence type="predicted"/>
<dbReference type="OrthoDB" id="5379188at2"/>
<name>L7LEP5_9ACTN</name>
<dbReference type="InterPro" id="IPR040836">
    <property type="entry name" value="SAVED"/>
</dbReference>
<evidence type="ECO:0000313" key="3">
    <source>
        <dbReference type="Proteomes" id="UP000053405"/>
    </source>
</evidence>
<organism evidence="2 3">
    <name type="scientific">Gordonia hirsuta DSM 44140 = NBRC 16056</name>
    <dbReference type="NCBI Taxonomy" id="1121927"/>
    <lineage>
        <taxon>Bacteria</taxon>
        <taxon>Bacillati</taxon>
        <taxon>Actinomycetota</taxon>
        <taxon>Actinomycetes</taxon>
        <taxon>Mycobacteriales</taxon>
        <taxon>Gordoniaceae</taxon>
        <taxon>Gordonia</taxon>
    </lineage>
</organism>
<evidence type="ECO:0000313" key="2">
    <source>
        <dbReference type="EMBL" id="GAC58503.1"/>
    </source>
</evidence>
<accession>L7LEP5</accession>
<gene>
    <name evidence="2" type="ORF">GOHSU_41_00420</name>
</gene>
<protein>
    <recommendedName>
        <fullName evidence="1">SMODS-associated and fused to various effectors domain-containing protein</fullName>
    </recommendedName>
</protein>
<dbReference type="NCBIfam" id="NF033611">
    <property type="entry name" value="SAVED"/>
    <property type="match status" value="1"/>
</dbReference>
<dbReference type="Proteomes" id="UP000053405">
    <property type="component" value="Unassembled WGS sequence"/>
</dbReference>
<comment type="caution">
    <text evidence="2">The sequence shown here is derived from an EMBL/GenBank/DDBJ whole genome shotgun (WGS) entry which is preliminary data.</text>
</comment>
<dbReference type="RefSeq" id="WP_005942764.1">
    <property type="nucleotide sequence ID" value="NZ_ATVK01000021.1"/>
</dbReference>
<dbReference type="STRING" id="1121927.GOHSU_41_00420"/>